<gene>
    <name evidence="3" type="ORF">SAMN05216552_103318</name>
</gene>
<dbReference type="Gene3D" id="3.10.180.10">
    <property type="entry name" value="2,3-Dihydroxybiphenyl 1,2-Dioxygenase, domain 1"/>
    <property type="match status" value="2"/>
</dbReference>
<reference evidence="4" key="1">
    <citation type="submission" date="2016-10" db="EMBL/GenBank/DDBJ databases">
        <authorList>
            <person name="Varghese N."/>
            <person name="Submissions S."/>
        </authorList>
    </citation>
    <scope>NUCLEOTIDE SEQUENCE [LARGE SCALE GENOMIC DNA]</scope>
    <source>
        <strain evidence="4">CGMCC 1.11014</strain>
    </source>
</reference>
<dbReference type="InterPro" id="IPR037523">
    <property type="entry name" value="VOC_core"/>
</dbReference>
<proteinExistence type="predicted"/>
<dbReference type="InterPro" id="IPR029068">
    <property type="entry name" value="Glyas_Bleomycin-R_OHBP_Dase"/>
</dbReference>
<evidence type="ECO:0000256" key="1">
    <source>
        <dbReference type="SAM" id="MobiDB-lite"/>
    </source>
</evidence>
<dbReference type="STRING" id="1035707.SAMN05216552_103318"/>
<evidence type="ECO:0000313" key="3">
    <source>
        <dbReference type="EMBL" id="SFV11044.1"/>
    </source>
</evidence>
<accession>A0A1I7LMZ5</accession>
<keyword evidence="4" id="KW-1185">Reference proteome</keyword>
<dbReference type="Pfam" id="PF00903">
    <property type="entry name" value="Glyoxalase"/>
    <property type="match status" value="1"/>
</dbReference>
<dbReference type="OrthoDB" id="8676366at2"/>
<organism evidence="3 4">
    <name type="scientific">Pseudoduganella namucuonensis</name>
    <dbReference type="NCBI Taxonomy" id="1035707"/>
    <lineage>
        <taxon>Bacteria</taxon>
        <taxon>Pseudomonadati</taxon>
        <taxon>Pseudomonadota</taxon>
        <taxon>Betaproteobacteria</taxon>
        <taxon>Burkholderiales</taxon>
        <taxon>Oxalobacteraceae</taxon>
        <taxon>Telluria group</taxon>
        <taxon>Pseudoduganella</taxon>
    </lineage>
</organism>
<dbReference type="InterPro" id="IPR004360">
    <property type="entry name" value="Glyas_Fos-R_dOase_dom"/>
</dbReference>
<dbReference type="PROSITE" id="PS51819">
    <property type="entry name" value="VOC"/>
    <property type="match status" value="1"/>
</dbReference>
<evidence type="ECO:0000313" key="4">
    <source>
        <dbReference type="Proteomes" id="UP000199391"/>
    </source>
</evidence>
<dbReference type="SUPFAM" id="SSF54593">
    <property type="entry name" value="Glyoxalase/Bleomycin resistance protein/Dihydroxybiphenyl dioxygenase"/>
    <property type="match status" value="1"/>
</dbReference>
<dbReference type="GO" id="GO:0051213">
    <property type="term" value="F:dioxygenase activity"/>
    <property type="evidence" value="ECO:0007669"/>
    <property type="project" value="UniProtKB-KW"/>
</dbReference>
<feature type="region of interest" description="Disordered" evidence="1">
    <location>
        <begin position="1"/>
        <end position="21"/>
    </location>
</feature>
<sequence length="380" mass="41368">MKQPSLAALRTPPAHPESALPASVQKLRRPEPLVKAQALAFLMFEKPDLAAAEVFLRDFGMLRASHDDGRLLMRGHGAAPAIYLARRGPRSRYVGAAFAVASEAHLRLLQAEAGARALDPADIPGGGAGVELVDPAGNVLWLVAGQRALAPLPLRAPLHPHANSLGAVRRVNAAVRPPLEPAAVARLGHVVMQTVDFAGMADWYMRHLGLIPTDVQYLADGSPNLAFFRLDLGDTPADHHSFVLAGGIEEKYEHSAYEVVDLDALGQGQNVLRANGHRHMWGIGRHVLGSQLFDYWYDPDGMEFEHYTDGDMFTAAHETHYVPLELSGIWAWGDDVPASMGVKRDLGTLFKVLRLLWQGRLSLGRLKLLGGALANPRPWL</sequence>
<keyword evidence="3" id="KW-0223">Dioxygenase</keyword>
<name>A0A1I7LMZ5_9BURK</name>
<protein>
    <submittedName>
        <fullName evidence="3">Glyoxalase/Bleomycin resistance protein/Dioxygenase superfamily protein</fullName>
    </submittedName>
</protein>
<dbReference type="RefSeq" id="WP_093558649.1">
    <property type="nucleotide sequence ID" value="NZ_FPBO01000033.1"/>
</dbReference>
<keyword evidence="3" id="KW-0560">Oxidoreductase</keyword>
<dbReference type="Proteomes" id="UP000199391">
    <property type="component" value="Unassembled WGS sequence"/>
</dbReference>
<dbReference type="AlphaFoldDB" id="A0A1I7LMZ5"/>
<evidence type="ECO:0000259" key="2">
    <source>
        <dbReference type="PROSITE" id="PS51819"/>
    </source>
</evidence>
<dbReference type="EMBL" id="FPBO01000033">
    <property type="protein sequence ID" value="SFV11044.1"/>
    <property type="molecule type" value="Genomic_DNA"/>
</dbReference>
<feature type="domain" description="VOC" evidence="2">
    <location>
        <begin position="186"/>
        <end position="309"/>
    </location>
</feature>